<keyword evidence="1" id="KW-0812">Transmembrane</keyword>
<dbReference type="AlphaFoldDB" id="A0A1E7XY11"/>
<reference evidence="2 3" key="1">
    <citation type="submission" date="2016-07" db="EMBL/GenBank/DDBJ databases">
        <title>Draft Genome Sequence of Bifidobacterium adolescentis strain Km 4.</title>
        <authorList>
            <person name="Danilenko V.N."/>
        </authorList>
    </citation>
    <scope>NUCLEOTIDE SEQUENCE [LARGE SCALE GENOMIC DNA]</scope>
    <source>
        <strain evidence="2 3">Km 4</strain>
    </source>
</reference>
<organism evidence="2 3">
    <name type="scientific">Bifidobacterium adolescentis</name>
    <dbReference type="NCBI Taxonomy" id="1680"/>
    <lineage>
        <taxon>Bacteria</taxon>
        <taxon>Bacillati</taxon>
        <taxon>Actinomycetota</taxon>
        <taxon>Actinomycetes</taxon>
        <taxon>Bifidobacteriales</taxon>
        <taxon>Bifidobacteriaceae</taxon>
        <taxon>Bifidobacterium</taxon>
    </lineage>
</organism>
<gene>
    <name evidence="2" type="ORF">BBK15_09645</name>
</gene>
<dbReference type="EMBL" id="MAXD01000013">
    <property type="protein sequence ID" value="OFA33725.1"/>
    <property type="molecule type" value="Genomic_DNA"/>
</dbReference>
<evidence type="ECO:0000313" key="2">
    <source>
        <dbReference type="EMBL" id="OFA33725.1"/>
    </source>
</evidence>
<proteinExistence type="predicted"/>
<feature type="transmembrane region" description="Helical" evidence="1">
    <location>
        <begin position="12"/>
        <end position="32"/>
    </location>
</feature>
<protein>
    <submittedName>
        <fullName evidence="2">Uncharacterized protein</fullName>
    </submittedName>
</protein>
<sequence length="182" mass="18608">MDMGRITGLKVGAAIVVAVTLAGASIGVVAALRWGGAAQGVLAGLLLAIATYGDILVVRAVHMAGADDGAAATRAAWTAELSGWYASRPYADPAAAAAAGRVRAATDDMERLDACLGVDKATGEEYASMLTMFLGILGDHPDRASALDAAYHAMQSRLAQGLPVEGEFRFDADGNIIEGDQC</sequence>
<comment type="caution">
    <text evidence="2">The sequence shown here is derived from an EMBL/GenBank/DDBJ whole genome shotgun (WGS) entry which is preliminary data.</text>
</comment>
<keyword evidence="1" id="KW-0472">Membrane</keyword>
<keyword evidence="1" id="KW-1133">Transmembrane helix</keyword>
<accession>A0A1E7XY11</accession>
<evidence type="ECO:0000256" key="1">
    <source>
        <dbReference type="SAM" id="Phobius"/>
    </source>
</evidence>
<evidence type="ECO:0000313" key="3">
    <source>
        <dbReference type="Proteomes" id="UP000175684"/>
    </source>
</evidence>
<feature type="transmembrane region" description="Helical" evidence="1">
    <location>
        <begin position="38"/>
        <end position="58"/>
    </location>
</feature>
<dbReference type="Proteomes" id="UP000175684">
    <property type="component" value="Unassembled WGS sequence"/>
</dbReference>
<name>A0A1E7XY11_BIFAD</name>